<dbReference type="Proteomes" id="UP000824540">
    <property type="component" value="Unassembled WGS sequence"/>
</dbReference>
<evidence type="ECO:0000313" key="2">
    <source>
        <dbReference type="Proteomes" id="UP000824540"/>
    </source>
</evidence>
<dbReference type="AlphaFoldDB" id="A0A8T2PC99"/>
<evidence type="ECO:0000313" key="1">
    <source>
        <dbReference type="EMBL" id="KAG9349640.1"/>
    </source>
</evidence>
<sequence>MRLWGQEDLLGGIWGCGGEGEEGVLIGKDAYSFSECGPASLLCLIEWGPWALGWLQ</sequence>
<gene>
    <name evidence="1" type="ORF">JZ751_028088</name>
</gene>
<proteinExistence type="predicted"/>
<comment type="caution">
    <text evidence="1">The sequence shown here is derived from an EMBL/GenBank/DDBJ whole genome shotgun (WGS) entry which is preliminary data.</text>
</comment>
<name>A0A8T2PC99_9TELE</name>
<reference evidence="1" key="1">
    <citation type="thesis" date="2021" institute="BYU ScholarsArchive" country="Provo, UT, USA">
        <title>Applications of and Algorithms for Genome Assembly and Genomic Analyses with an Emphasis on Marine Teleosts.</title>
        <authorList>
            <person name="Pickett B.D."/>
        </authorList>
    </citation>
    <scope>NUCLEOTIDE SEQUENCE</scope>
    <source>
        <strain evidence="1">HI-2016</strain>
    </source>
</reference>
<keyword evidence="2" id="KW-1185">Reference proteome</keyword>
<dbReference type="EMBL" id="JAFBMS010000009">
    <property type="protein sequence ID" value="KAG9349640.1"/>
    <property type="molecule type" value="Genomic_DNA"/>
</dbReference>
<organism evidence="1 2">
    <name type="scientific">Albula glossodonta</name>
    <name type="common">roundjaw bonefish</name>
    <dbReference type="NCBI Taxonomy" id="121402"/>
    <lineage>
        <taxon>Eukaryota</taxon>
        <taxon>Metazoa</taxon>
        <taxon>Chordata</taxon>
        <taxon>Craniata</taxon>
        <taxon>Vertebrata</taxon>
        <taxon>Euteleostomi</taxon>
        <taxon>Actinopterygii</taxon>
        <taxon>Neopterygii</taxon>
        <taxon>Teleostei</taxon>
        <taxon>Albuliformes</taxon>
        <taxon>Albulidae</taxon>
        <taxon>Albula</taxon>
    </lineage>
</organism>
<protein>
    <submittedName>
        <fullName evidence="1">Uncharacterized protein</fullName>
    </submittedName>
</protein>
<accession>A0A8T2PC99</accession>